<evidence type="ECO:0000313" key="2">
    <source>
        <dbReference type="EMBL" id="NIJ08261.1"/>
    </source>
</evidence>
<protein>
    <submittedName>
        <fullName evidence="2">Uncharacterized protein</fullName>
    </submittedName>
</protein>
<sequence length="60" mass="5827">MMLGVAGAVGEFMVLLAEAAAESGLAIAGSAALGVGVAAGAYALIKRVRKKESEPGKPGL</sequence>
<accession>A0ABX0TX96</accession>
<proteinExistence type="predicted"/>
<reference evidence="2 3" key="1">
    <citation type="submission" date="2020-03" db="EMBL/GenBank/DDBJ databases">
        <title>Genomic Encyclopedia of Type Strains, Phase III (KMG-III): the genomes of soil and plant-associated and newly described type strains.</title>
        <authorList>
            <person name="Whitman W."/>
        </authorList>
    </citation>
    <scope>NUCLEOTIDE SEQUENCE [LARGE SCALE GENOMIC DNA]</scope>
    <source>
        <strain evidence="2 3">CECT 8804</strain>
    </source>
</reference>
<name>A0ABX0TX96_9SPHN</name>
<feature type="transmembrane region" description="Helical" evidence="1">
    <location>
        <begin position="27"/>
        <end position="45"/>
    </location>
</feature>
<keyword evidence="3" id="KW-1185">Reference proteome</keyword>
<evidence type="ECO:0000313" key="3">
    <source>
        <dbReference type="Proteomes" id="UP000727456"/>
    </source>
</evidence>
<keyword evidence="1" id="KW-0812">Transmembrane</keyword>
<dbReference type="EMBL" id="JAAOZC010000004">
    <property type="protein sequence ID" value="NIJ08261.1"/>
    <property type="molecule type" value="Genomic_DNA"/>
</dbReference>
<keyword evidence="1" id="KW-0472">Membrane</keyword>
<dbReference type="RefSeq" id="WP_167073111.1">
    <property type="nucleotide sequence ID" value="NZ_JAAOZC010000004.1"/>
</dbReference>
<gene>
    <name evidence="2" type="ORF">FHS31_001878</name>
</gene>
<dbReference type="Proteomes" id="UP000727456">
    <property type="component" value="Unassembled WGS sequence"/>
</dbReference>
<comment type="caution">
    <text evidence="2">The sequence shown here is derived from an EMBL/GenBank/DDBJ whole genome shotgun (WGS) entry which is preliminary data.</text>
</comment>
<evidence type="ECO:0000256" key="1">
    <source>
        <dbReference type="SAM" id="Phobius"/>
    </source>
</evidence>
<organism evidence="2 3">
    <name type="scientific">Sphingomonas vulcanisoli</name>
    <dbReference type="NCBI Taxonomy" id="1658060"/>
    <lineage>
        <taxon>Bacteria</taxon>
        <taxon>Pseudomonadati</taxon>
        <taxon>Pseudomonadota</taxon>
        <taxon>Alphaproteobacteria</taxon>
        <taxon>Sphingomonadales</taxon>
        <taxon>Sphingomonadaceae</taxon>
        <taxon>Sphingomonas</taxon>
    </lineage>
</organism>
<keyword evidence="1" id="KW-1133">Transmembrane helix</keyword>